<dbReference type="EMBL" id="FQNF01000096">
    <property type="protein sequence ID" value="SGZ41349.1"/>
    <property type="molecule type" value="Genomic_DNA"/>
</dbReference>
<organism evidence="3 4">
    <name type="scientific">Hanseniaspora guilliermondii</name>
    <dbReference type="NCBI Taxonomy" id="56406"/>
    <lineage>
        <taxon>Eukaryota</taxon>
        <taxon>Fungi</taxon>
        <taxon>Dikarya</taxon>
        <taxon>Ascomycota</taxon>
        <taxon>Saccharomycotina</taxon>
        <taxon>Saccharomycetes</taxon>
        <taxon>Saccharomycodales</taxon>
        <taxon>Saccharomycodaceae</taxon>
        <taxon>Hanseniaspora</taxon>
    </lineage>
</organism>
<keyword evidence="1" id="KW-0175">Coiled coil</keyword>
<feature type="compositionally biased region" description="Basic and acidic residues" evidence="2">
    <location>
        <begin position="169"/>
        <end position="185"/>
    </location>
</feature>
<dbReference type="OrthoDB" id="10478476at2759"/>
<feature type="region of interest" description="Disordered" evidence="2">
    <location>
        <begin position="164"/>
        <end position="209"/>
    </location>
</feature>
<name>A0A1L0CQR6_9ASCO</name>
<gene>
    <name evidence="3" type="ORF">HGUI_03550</name>
</gene>
<accession>A0A1L0CQR6</accession>
<proteinExistence type="predicted"/>
<evidence type="ECO:0000313" key="4">
    <source>
        <dbReference type="Proteomes" id="UP000183365"/>
    </source>
</evidence>
<evidence type="ECO:0000256" key="2">
    <source>
        <dbReference type="SAM" id="MobiDB-lite"/>
    </source>
</evidence>
<keyword evidence="4" id="KW-1185">Reference proteome</keyword>
<feature type="compositionally biased region" description="Basic residues" evidence="2">
    <location>
        <begin position="186"/>
        <end position="196"/>
    </location>
</feature>
<evidence type="ECO:0000256" key="1">
    <source>
        <dbReference type="SAM" id="Coils"/>
    </source>
</evidence>
<reference evidence="4" key="1">
    <citation type="submission" date="2016-11" db="EMBL/GenBank/DDBJ databases">
        <authorList>
            <person name="Guldener U."/>
        </authorList>
    </citation>
    <scope>NUCLEOTIDE SEQUENCE [LARGE SCALE GENOMIC DNA]</scope>
</reference>
<dbReference type="Proteomes" id="UP000183365">
    <property type="component" value="Unassembled WGS sequence"/>
</dbReference>
<evidence type="ECO:0000313" key="3">
    <source>
        <dbReference type="EMBL" id="SGZ41349.1"/>
    </source>
</evidence>
<dbReference type="VEuPathDB" id="FungiDB:HGUI_03550"/>
<feature type="coiled-coil region" evidence="1">
    <location>
        <begin position="59"/>
        <end position="93"/>
    </location>
</feature>
<dbReference type="AlphaFoldDB" id="A0A1L0CQR6"/>
<protein>
    <submittedName>
        <fullName evidence="3">Uncharacterized protein</fullName>
    </submittedName>
</protein>
<sequence>MSRFENNDLTPMDGGLQVKKETINFEPKEDAILGSDDINKMSLDAYISNGNFKTLAKNMQEYKLALERQDKAIEKANDNIQQISNSMHQKRMDVLKQLKEKIDYLEELWDETEYGIRLSKSLITNEMVYDVLINTYQSYKALTWELSTDLEKLIELHNLDDDLQDKDETENHKQSVQNLKKESKPSKKTNKKKKKSLINQDHSSSFEKI</sequence>